<protein>
    <submittedName>
        <fullName evidence="2">ThuA-like domain-containing protein</fullName>
    </submittedName>
</protein>
<proteinExistence type="predicted"/>
<sequence length="284" mass="31151">MTSPKTTTTTTSSPPFKVLIFSKTAGYRHASIPAGISALQRLALSSLSSSNPFTAEATEDPSVFDSASSLSSTYRVIILLQCSGDFLSPSQLSSLQSFIEIPSSPKKGIVAIHCASCGHPSSEWYTNKAIGASFSDHPEPQKGIVRVVDLTHPILVGSLGKGDKGVWTNRKAETKEEEQEEWEWEWLDEWYNFKTHPLQVKDQRIHVLLTVDEASYKGGNHGDDHPIAWCREFDGPGNRSFYTALGHFDEAYKDEGFMSQLLGGILWTAGVYDEVSGDGDETSV</sequence>
<dbReference type="AlphaFoldDB" id="A0AAE0MA78"/>
<evidence type="ECO:0000313" key="3">
    <source>
        <dbReference type="Proteomes" id="UP001283341"/>
    </source>
</evidence>
<dbReference type="InterPro" id="IPR029062">
    <property type="entry name" value="Class_I_gatase-like"/>
</dbReference>
<evidence type="ECO:0000259" key="1">
    <source>
        <dbReference type="Pfam" id="PF06283"/>
    </source>
</evidence>
<dbReference type="InterPro" id="IPR029010">
    <property type="entry name" value="ThuA-like"/>
</dbReference>
<keyword evidence="3" id="KW-1185">Reference proteome</keyword>
<gene>
    <name evidence="2" type="ORF">B0H66DRAFT_110382</name>
</gene>
<reference evidence="2" key="1">
    <citation type="journal article" date="2023" name="Mol. Phylogenet. Evol.">
        <title>Genome-scale phylogeny and comparative genomics of the fungal order Sordariales.</title>
        <authorList>
            <person name="Hensen N."/>
            <person name="Bonometti L."/>
            <person name="Westerberg I."/>
            <person name="Brannstrom I.O."/>
            <person name="Guillou S."/>
            <person name="Cros-Aarteil S."/>
            <person name="Calhoun S."/>
            <person name="Haridas S."/>
            <person name="Kuo A."/>
            <person name="Mondo S."/>
            <person name="Pangilinan J."/>
            <person name="Riley R."/>
            <person name="LaButti K."/>
            <person name="Andreopoulos B."/>
            <person name="Lipzen A."/>
            <person name="Chen C."/>
            <person name="Yan M."/>
            <person name="Daum C."/>
            <person name="Ng V."/>
            <person name="Clum A."/>
            <person name="Steindorff A."/>
            <person name="Ohm R.A."/>
            <person name="Martin F."/>
            <person name="Silar P."/>
            <person name="Natvig D.O."/>
            <person name="Lalanne C."/>
            <person name="Gautier V."/>
            <person name="Ament-Velasquez S.L."/>
            <person name="Kruys A."/>
            <person name="Hutchinson M.I."/>
            <person name="Powell A.J."/>
            <person name="Barry K."/>
            <person name="Miller A.N."/>
            <person name="Grigoriev I.V."/>
            <person name="Debuchy R."/>
            <person name="Gladieux P."/>
            <person name="Hiltunen Thoren M."/>
            <person name="Johannesson H."/>
        </authorList>
    </citation>
    <scope>NUCLEOTIDE SEQUENCE</scope>
    <source>
        <strain evidence="2">CBS 118394</strain>
    </source>
</reference>
<name>A0AAE0MA78_9PEZI</name>
<dbReference type="PANTHER" id="PTHR40469:SF2">
    <property type="entry name" value="GALACTOSE-BINDING DOMAIN-LIKE SUPERFAMILY PROTEIN"/>
    <property type="match status" value="1"/>
</dbReference>
<dbReference type="Pfam" id="PF06283">
    <property type="entry name" value="ThuA"/>
    <property type="match status" value="2"/>
</dbReference>
<evidence type="ECO:0000313" key="2">
    <source>
        <dbReference type="EMBL" id="KAK3325111.1"/>
    </source>
</evidence>
<dbReference type="Gene3D" id="3.40.50.880">
    <property type="match status" value="1"/>
</dbReference>
<dbReference type="SUPFAM" id="SSF52317">
    <property type="entry name" value="Class I glutamine amidotransferase-like"/>
    <property type="match status" value="1"/>
</dbReference>
<accession>A0AAE0MA78</accession>
<dbReference type="EMBL" id="JAUEDM010000002">
    <property type="protein sequence ID" value="KAK3325111.1"/>
    <property type="molecule type" value="Genomic_DNA"/>
</dbReference>
<feature type="domain" description="ThuA-like" evidence="1">
    <location>
        <begin position="17"/>
        <end position="155"/>
    </location>
</feature>
<organism evidence="2 3">
    <name type="scientific">Apodospora peruviana</name>
    <dbReference type="NCBI Taxonomy" id="516989"/>
    <lineage>
        <taxon>Eukaryota</taxon>
        <taxon>Fungi</taxon>
        <taxon>Dikarya</taxon>
        <taxon>Ascomycota</taxon>
        <taxon>Pezizomycotina</taxon>
        <taxon>Sordariomycetes</taxon>
        <taxon>Sordariomycetidae</taxon>
        <taxon>Sordariales</taxon>
        <taxon>Lasiosphaeriaceae</taxon>
        <taxon>Apodospora</taxon>
    </lineage>
</organism>
<comment type="caution">
    <text evidence="2">The sequence shown here is derived from an EMBL/GenBank/DDBJ whole genome shotgun (WGS) entry which is preliminary data.</text>
</comment>
<reference evidence="2" key="2">
    <citation type="submission" date="2023-06" db="EMBL/GenBank/DDBJ databases">
        <authorList>
            <consortium name="Lawrence Berkeley National Laboratory"/>
            <person name="Haridas S."/>
            <person name="Hensen N."/>
            <person name="Bonometti L."/>
            <person name="Westerberg I."/>
            <person name="Brannstrom I.O."/>
            <person name="Guillou S."/>
            <person name="Cros-Aarteil S."/>
            <person name="Calhoun S."/>
            <person name="Kuo A."/>
            <person name="Mondo S."/>
            <person name="Pangilinan J."/>
            <person name="Riley R."/>
            <person name="Labutti K."/>
            <person name="Andreopoulos B."/>
            <person name="Lipzen A."/>
            <person name="Chen C."/>
            <person name="Yanf M."/>
            <person name="Daum C."/>
            <person name="Ng V."/>
            <person name="Clum A."/>
            <person name="Steindorff A."/>
            <person name="Ohm R."/>
            <person name="Martin F."/>
            <person name="Silar P."/>
            <person name="Natvig D."/>
            <person name="Lalanne C."/>
            <person name="Gautier V."/>
            <person name="Ament-Velasquez S.L."/>
            <person name="Kruys A."/>
            <person name="Hutchinson M.I."/>
            <person name="Powell A.J."/>
            <person name="Barry K."/>
            <person name="Miller A.N."/>
            <person name="Grigoriev I.V."/>
            <person name="Debuchy R."/>
            <person name="Gladieux P."/>
            <person name="Thoren M.H."/>
            <person name="Johannesson H."/>
        </authorList>
    </citation>
    <scope>NUCLEOTIDE SEQUENCE</scope>
    <source>
        <strain evidence="2">CBS 118394</strain>
    </source>
</reference>
<dbReference type="PANTHER" id="PTHR40469">
    <property type="entry name" value="SECRETED GLYCOSYL HYDROLASE"/>
    <property type="match status" value="1"/>
</dbReference>
<dbReference type="Proteomes" id="UP001283341">
    <property type="component" value="Unassembled WGS sequence"/>
</dbReference>
<feature type="domain" description="ThuA-like" evidence="1">
    <location>
        <begin position="183"/>
        <end position="268"/>
    </location>
</feature>